<sequence>MPSRTSTRQAAVKANEALHQSARTGTKKTAGGKRKETEQGEVSKAKREKKEDEEPSKISEGKPEVGKEGRPAEERIGEAEAMNSEPNKPQKIEDGKNREAEEPKQPEREEKNEQESQATQESEQKDTVEEPAKVEQPKDEVAAAEKPQPPTEKIAEPGTKEKTPEPTVGKTGEERKSLAPTILEKGIIYFFFRGRVGIEEPEGIEDVARSFIVLRPLPSDAKLGKGAIGDNQNCRLLVLPKKVLPKSTRDRFMGFVEKAHSTAKTIRDSFMASERETATRGTTHTPAATPIAEGVYTITSKDRVSYLAYHLTVPSELRDVQKDIGLKSRGSFIASAKNPQYAGPETARLPQGPEFPQKVQDEFDDLRWVPLRPEFLDYPKAQFLLIGGTHHEPAEAGKEVEKLEHQDESRTSLLSDDDVIYEDLGMESKNYPDVATTWE</sequence>
<feature type="region of interest" description="Disordered" evidence="1">
    <location>
        <begin position="1"/>
        <end position="177"/>
    </location>
</feature>
<reference evidence="2 3" key="1">
    <citation type="submission" date="2015-07" db="EMBL/GenBank/DDBJ databases">
        <title>Emmonsia species relationships and genome sequence.</title>
        <authorList>
            <person name="Cuomo C.A."/>
            <person name="Schwartz I.S."/>
            <person name="Kenyon C."/>
            <person name="de Hoog G.S."/>
            <person name="Govender N.P."/>
            <person name="Botha A."/>
            <person name="Moreno L."/>
            <person name="de Vries M."/>
            <person name="Munoz J.F."/>
            <person name="Stielow J.B."/>
        </authorList>
    </citation>
    <scope>NUCLEOTIDE SEQUENCE [LARGE SCALE GENOMIC DNA]</scope>
    <source>
        <strain evidence="2 3">CBS 136260</strain>
    </source>
</reference>
<dbReference type="EMBL" id="LGUA01000068">
    <property type="protein sequence ID" value="OAX84541.1"/>
    <property type="molecule type" value="Genomic_DNA"/>
</dbReference>
<organism evidence="2 3">
    <name type="scientific">Emergomyces africanus</name>
    <dbReference type="NCBI Taxonomy" id="1955775"/>
    <lineage>
        <taxon>Eukaryota</taxon>
        <taxon>Fungi</taxon>
        <taxon>Dikarya</taxon>
        <taxon>Ascomycota</taxon>
        <taxon>Pezizomycotina</taxon>
        <taxon>Eurotiomycetes</taxon>
        <taxon>Eurotiomycetidae</taxon>
        <taxon>Onygenales</taxon>
        <taxon>Ajellomycetaceae</taxon>
        <taxon>Emergomyces</taxon>
    </lineage>
</organism>
<protein>
    <recommendedName>
        <fullName evidence="4">BTB domain transcription factor</fullName>
    </recommendedName>
</protein>
<gene>
    <name evidence="2" type="ORF">ACJ72_01086</name>
</gene>
<feature type="compositionally biased region" description="Basic and acidic residues" evidence="1">
    <location>
        <begin position="88"/>
        <end position="114"/>
    </location>
</feature>
<dbReference type="STRING" id="1658172.A0A1B7P6A1"/>
<evidence type="ECO:0000313" key="3">
    <source>
        <dbReference type="Proteomes" id="UP000091918"/>
    </source>
</evidence>
<evidence type="ECO:0000256" key="1">
    <source>
        <dbReference type="SAM" id="MobiDB-lite"/>
    </source>
</evidence>
<accession>A0A1B7P6A1</accession>
<dbReference type="OrthoDB" id="1028014at2759"/>
<evidence type="ECO:0008006" key="4">
    <source>
        <dbReference type="Google" id="ProtNLM"/>
    </source>
</evidence>
<evidence type="ECO:0000313" key="2">
    <source>
        <dbReference type="EMBL" id="OAX84541.1"/>
    </source>
</evidence>
<keyword evidence="3" id="KW-1185">Reference proteome</keyword>
<name>A0A1B7P6A1_9EURO</name>
<dbReference type="PANTHER" id="PTHR34776">
    <property type="entry name" value="F17F16.3 PROTEIN"/>
    <property type="match status" value="1"/>
</dbReference>
<comment type="caution">
    <text evidence="2">The sequence shown here is derived from an EMBL/GenBank/DDBJ whole genome shotgun (WGS) entry which is preliminary data.</text>
</comment>
<proteinExistence type="predicted"/>
<feature type="compositionally biased region" description="Basic and acidic residues" evidence="1">
    <location>
        <begin position="122"/>
        <end position="143"/>
    </location>
</feature>
<feature type="compositionally biased region" description="Basic and acidic residues" evidence="1">
    <location>
        <begin position="33"/>
        <end position="78"/>
    </location>
</feature>
<feature type="compositionally biased region" description="Basic and acidic residues" evidence="1">
    <location>
        <begin position="153"/>
        <end position="164"/>
    </location>
</feature>
<dbReference type="AlphaFoldDB" id="A0A1B7P6A1"/>
<dbReference type="PANTHER" id="PTHR34776:SF1">
    <property type="entry name" value="F17F16.3 PROTEIN"/>
    <property type="match status" value="1"/>
</dbReference>
<dbReference type="Proteomes" id="UP000091918">
    <property type="component" value="Unassembled WGS sequence"/>
</dbReference>